<dbReference type="AlphaFoldDB" id="A0A7I4Z360"/>
<dbReference type="WBParaSite" id="HCON_00165530-00002">
    <property type="protein sequence ID" value="HCON_00165530-00002"/>
    <property type="gene ID" value="HCON_00165530"/>
</dbReference>
<dbReference type="Proteomes" id="UP000025227">
    <property type="component" value="Unplaced"/>
</dbReference>
<organism evidence="2 3">
    <name type="scientific">Haemonchus contortus</name>
    <name type="common">Barber pole worm</name>
    <dbReference type="NCBI Taxonomy" id="6289"/>
    <lineage>
        <taxon>Eukaryota</taxon>
        <taxon>Metazoa</taxon>
        <taxon>Ecdysozoa</taxon>
        <taxon>Nematoda</taxon>
        <taxon>Chromadorea</taxon>
        <taxon>Rhabditida</taxon>
        <taxon>Rhabditina</taxon>
        <taxon>Rhabditomorpha</taxon>
        <taxon>Strongyloidea</taxon>
        <taxon>Trichostrongylidae</taxon>
        <taxon>Haemonchus</taxon>
    </lineage>
</organism>
<keyword evidence="1" id="KW-0812">Transmembrane</keyword>
<feature type="transmembrane region" description="Helical" evidence="1">
    <location>
        <begin position="198"/>
        <end position="216"/>
    </location>
</feature>
<feature type="transmembrane region" description="Helical" evidence="1">
    <location>
        <begin position="254"/>
        <end position="275"/>
    </location>
</feature>
<evidence type="ECO:0000256" key="1">
    <source>
        <dbReference type="SAM" id="Phobius"/>
    </source>
</evidence>
<evidence type="ECO:0000313" key="2">
    <source>
        <dbReference type="Proteomes" id="UP000025227"/>
    </source>
</evidence>
<dbReference type="OMA" id="WSGNHWV"/>
<name>A0A7I4Z360_HAECO</name>
<feature type="transmembrane region" description="Helical" evidence="1">
    <location>
        <begin position="80"/>
        <end position="98"/>
    </location>
</feature>
<feature type="transmembrane region" description="Helical" evidence="1">
    <location>
        <begin position="118"/>
        <end position="138"/>
    </location>
</feature>
<accession>A0A7I4Z360</accession>
<keyword evidence="1" id="KW-0472">Membrane</keyword>
<feature type="transmembrane region" description="Helical" evidence="1">
    <location>
        <begin position="158"/>
        <end position="178"/>
    </location>
</feature>
<feature type="transmembrane region" description="Helical" evidence="1">
    <location>
        <begin position="12"/>
        <end position="36"/>
    </location>
</feature>
<keyword evidence="1" id="KW-1133">Transmembrane helix</keyword>
<keyword evidence="2" id="KW-1185">Reference proteome</keyword>
<protein>
    <submittedName>
        <fullName evidence="3">GpcrRhopsn4 domain-containing protein</fullName>
    </submittedName>
</protein>
<evidence type="ECO:0000313" key="3">
    <source>
        <dbReference type="WBParaSite" id="HCON_00165530-00002"/>
    </source>
</evidence>
<sequence>MRRASHSATMRGRVLTLDAVCSTVVGLILFFSPHFVADFIFKRQSDGVHWHLVRCVGGQLLAGAFVSYRFRNASSTAHTVCFILRIVPAIICLMLVFQCRSMTPKLIEPAYLELAKNFLFAGLFFNAALLLASGWHVVHEAVSGTTLQVDNRLGNCLYQLDAIASICIGVAWLTFPKWLLHRQVTVPLDESHELCGRIMGALFVTSYAVATHALHWEDKDDRMVAIDGRVVCCLCILSAQVWSQLAYLESWSGGHWVGISLFSTWTVISVVYRLALLCKTKAKKL</sequence>
<reference evidence="3" key="1">
    <citation type="submission" date="2020-12" db="UniProtKB">
        <authorList>
            <consortium name="WormBaseParasite"/>
        </authorList>
    </citation>
    <scope>IDENTIFICATION</scope>
    <source>
        <strain evidence="3">MHco3</strain>
    </source>
</reference>
<proteinExistence type="predicted"/>
<dbReference type="OrthoDB" id="10006207at2759"/>